<dbReference type="InParanoid" id="B4D9C2"/>
<evidence type="ECO:0000313" key="1">
    <source>
        <dbReference type="EMBL" id="EDY16883.1"/>
    </source>
</evidence>
<reference evidence="1 2" key="1">
    <citation type="journal article" date="2011" name="J. Bacteriol.">
        <title>Genome sequence of Chthoniobacter flavus Ellin428, an aerobic heterotrophic soil bacterium.</title>
        <authorList>
            <person name="Kant R."/>
            <person name="van Passel M.W."/>
            <person name="Palva A."/>
            <person name="Lucas S."/>
            <person name="Lapidus A."/>
            <person name="Glavina Del Rio T."/>
            <person name="Dalin E."/>
            <person name="Tice H."/>
            <person name="Bruce D."/>
            <person name="Goodwin L."/>
            <person name="Pitluck S."/>
            <person name="Larimer F.W."/>
            <person name="Land M.L."/>
            <person name="Hauser L."/>
            <person name="Sangwan P."/>
            <person name="de Vos W.M."/>
            <person name="Janssen P.H."/>
            <person name="Smidt H."/>
        </authorList>
    </citation>
    <scope>NUCLEOTIDE SEQUENCE [LARGE SCALE GENOMIC DNA]</scope>
    <source>
        <strain evidence="1 2">Ellin428</strain>
    </source>
</reference>
<dbReference type="RefSeq" id="WP_006982833.1">
    <property type="nucleotide sequence ID" value="NZ_ABVL01000026.1"/>
</dbReference>
<gene>
    <name evidence="1" type="ORF">CfE428DRAFT_5512</name>
</gene>
<accession>B4D9C2</accession>
<evidence type="ECO:0000313" key="2">
    <source>
        <dbReference type="Proteomes" id="UP000005824"/>
    </source>
</evidence>
<protein>
    <submittedName>
        <fullName evidence="1">Uncharacterized protein</fullName>
    </submittedName>
</protein>
<dbReference type="EMBL" id="ABVL01000026">
    <property type="protein sequence ID" value="EDY16883.1"/>
    <property type="molecule type" value="Genomic_DNA"/>
</dbReference>
<comment type="caution">
    <text evidence="1">The sequence shown here is derived from an EMBL/GenBank/DDBJ whole genome shotgun (WGS) entry which is preliminary data.</text>
</comment>
<organism evidence="1 2">
    <name type="scientific">Chthoniobacter flavus Ellin428</name>
    <dbReference type="NCBI Taxonomy" id="497964"/>
    <lineage>
        <taxon>Bacteria</taxon>
        <taxon>Pseudomonadati</taxon>
        <taxon>Verrucomicrobiota</taxon>
        <taxon>Spartobacteria</taxon>
        <taxon>Chthoniobacterales</taxon>
        <taxon>Chthoniobacteraceae</taxon>
        <taxon>Chthoniobacter</taxon>
    </lineage>
</organism>
<dbReference type="Proteomes" id="UP000005824">
    <property type="component" value="Unassembled WGS sequence"/>
</dbReference>
<sequence length="153" mass="17556">MKDKPKTSRFDELAKDDPELAEILAEIRQKKEAGIIRDAPKTYRDCKDWRDAWLYAFMRAKLHPDRHMRLNGDAVLCVAWIGPAFNDKIVAALEKTAPLLGENRDLRELRLIATAVTGDGMERLKALFPKAAITVHSWEDDRREPSLSNVREM</sequence>
<keyword evidence="2" id="KW-1185">Reference proteome</keyword>
<dbReference type="AlphaFoldDB" id="B4D9C2"/>
<name>B4D9C2_9BACT</name>
<proteinExistence type="predicted"/>
<dbReference type="STRING" id="497964.CfE428DRAFT_5512"/>